<evidence type="ECO:0000313" key="7">
    <source>
        <dbReference type="EMBL" id="BDZ48205.1"/>
    </source>
</evidence>
<dbReference type="CDD" id="cd02440">
    <property type="entry name" value="AdoMet_MTases"/>
    <property type="match status" value="1"/>
</dbReference>
<keyword evidence="2" id="KW-0698">rRNA processing</keyword>
<feature type="domain" description="RlmG N-terminal" evidence="6">
    <location>
        <begin position="5"/>
        <end position="177"/>
    </location>
</feature>
<reference evidence="8" key="1">
    <citation type="journal article" date="2019" name="Int. J. Syst. Evol. Microbiol.">
        <title>The Global Catalogue of Microorganisms (GCM) 10K type strain sequencing project: providing services to taxonomists for standard genome sequencing and annotation.</title>
        <authorList>
            <consortium name="The Broad Institute Genomics Platform"/>
            <consortium name="The Broad Institute Genome Sequencing Center for Infectious Disease"/>
            <person name="Wu L."/>
            <person name="Ma J."/>
        </authorList>
    </citation>
    <scope>NUCLEOTIDE SEQUENCE [LARGE SCALE GENOMIC DNA]</scope>
    <source>
        <strain evidence="8">NBRC 108728</strain>
    </source>
</reference>
<evidence type="ECO:0000256" key="2">
    <source>
        <dbReference type="ARBA" id="ARBA00022552"/>
    </source>
</evidence>
<dbReference type="Gene3D" id="3.40.50.150">
    <property type="entry name" value="Vaccinia Virus protein VP39"/>
    <property type="match status" value="2"/>
</dbReference>
<keyword evidence="1" id="KW-0963">Cytoplasm</keyword>
<dbReference type="EMBL" id="AP027732">
    <property type="protein sequence ID" value="BDZ48205.1"/>
    <property type="molecule type" value="Genomic_DNA"/>
</dbReference>
<dbReference type="PANTHER" id="PTHR47816">
    <property type="entry name" value="RIBOSOMAL RNA SMALL SUBUNIT METHYLTRANSFERASE C"/>
    <property type="match status" value="1"/>
</dbReference>
<evidence type="ECO:0000313" key="8">
    <source>
        <dbReference type="Proteomes" id="UP001321486"/>
    </source>
</evidence>
<keyword evidence="3 7" id="KW-0489">Methyltransferase</keyword>
<evidence type="ECO:0000256" key="3">
    <source>
        <dbReference type="ARBA" id="ARBA00022603"/>
    </source>
</evidence>
<keyword evidence="8" id="KW-1185">Reference proteome</keyword>
<name>A0ABN6XT92_9MICO</name>
<dbReference type="InterPro" id="IPR007848">
    <property type="entry name" value="Small_mtfrase_dom"/>
</dbReference>
<dbReference type="InterPro" id="IPR046977">
    <property type="entry name" value="RsmC/RlmG"/>
</dbReference>
<evidence type="ECO:0000256" key="1">
    <source>
        <dbReference type="ARBA" id="ARBA00022490"/>
    </source>
</evidence>
<dbReference type="InterPro" id="IPR002052">
    <property type="entry name" value="DNA_methylase_N6_adenine_CS"/>
</dbReference>
<keyword evidence="4" id="KW-0808">Transferase</keyword>
<dbReference type="SUPFAM" id="SSF53335">
    <property type="entry name" value="S-adenosyl-L-methionine-dependent methyltransferases"/>
    <property type="match status" value="1"/>
</dbReference>
<evidence type="ECO:0000259" key="6">
    <source>
        <dbReference type="Pfam" id="PF26049"/>
    </source>
</evidence>
<accession>A0ABN6XT92</accession>
<feature type="domain" description="Methyltransferase small" evidence="5">
    <location>
        <begin position="203"/>
        <end position="371"/>
    </location>
</feature>
<dbReference type="InterPro" id="IPR029063">
    <property type="entry name" value="SAM-dependent_MTases_sf"/>
</dbReference>
<gene>
    <name evidence="7" type="ORF">GCM10025867_04460</name>
</gene>
<dbReference type="Proteomes" id="UP001321486">
    <property type="component" value="Chromosome"/>
</dbReference>
<evidence type="ECO:0000256" key="4">
    <source>
        <dbReference type="ARBA" id="ARBA00022679"/>
    </source>
</evidence>
<evidence type="ECO:0000259" key="5">
    <source>
        <dbReference type="Pfam" id="PF05175"/>
    </source>
</evidence>
<organism evidence="7 8">
    <name type="scientific">Frondihabitans sucicola</name>
    <dbReference type="NCBI Taxonomy" id="1268041"/>
    <lineage>
        <taxon>Bacteria</taxon>
        <taxon>Bacillati</taxon>
        <taxon>Actinomycetota</taxon>
        <taxon>Actinomycetes</taxon>
        <taxon>Micrococcales</taxon>
        <taxon>Microbacteriaceae</taxon>
        <taxon>Frondihabitans</taxon>
    </lineage>
</organism>
<dbReference type="RefSeq" id="WP_286345223.1">
    <property type="nucleotide sequence ID" value="NZ_AP027732.1"/>
</dbReference>
<dbReference type="GO" id="GO:0008168">
    <property type="term" value="F:methyltransferase activity"/>
    <property type="evidence" value="ECO:0007669"/>
    <property type="project" value="UniProtKB-KW"/>
</dbReference>
<dbReference type="InterPro" id="IPR058679">
    <property type="entry name" value="RlmG_N"/>
</dbReference>
<dbReference type="Pfam" id="PF05175">
    <property type="entry name" value="MTS"/>
    <property type="match status" value="1"/>
</dbReference>
<proteinExistence type="predicted"/>
<dbReference type="GO" id="GO:0032259">
    <property type="term" value="P:methylation"/>
    <property type="evidence" value="ECO:0007669"/>
    <property type="project" value="UniProtKB-KW"/>
</dbReference>
<protein>
    <submittedName>
        <fullName evidence="7">16S RNA G1207 methylase RsmC</fullName>
    </submittedName>
</protein>
<sequence length="376" mass="39175">MPFDFADLRRRPDFEAPNLVAVDATDRLLLDEAATSLAGLAPGELVTVGDHYGALTLGAAHLHGLTGIRVFQDPLVGELALAANAAEAGLSDVSRSLPLSPELFAGARVVLLQLPRSLAALDEIVGLIATHAHPEVVVYAGGRLKHMTIGMNDVLREHFSVVYAGLARQKSRVLTASEPVDPPVESPWPRTQRHDELGVGLAVAAFGGTFAGSKIDIGTRALLEVLPQASPAAEVIVDLGCGSGVLAVSAALARPAARVIASDQSASAVASTAATAELNGVADRVTVVRDDALSSQAPGSCDLVLLNPPFHVDAAVEPGVALKLFEAASRVLRPGGELWTVYNSHLKHRDTLAAVVGETRQVTRNPKFTVTVSVKA</sequence>
<dbReference type="Pfam" id="PF26049">
    <property type="entry name" value="RLMG_N"/>
    <property type="match status" value="1"/>
</dbReference>
<dbReference type="PROSITE" id="PS00092">
    <property type="entry name" value="N6_MTASE"/>
    <property type="match status" value="1"/>
</dbReference>
<dbReference type="PANTHER" id="PTHR47816:SF5">
    <property type="entry name" value="RIBOSOMAL RNA LARGE SUBUNIT METHYLTRANSFERASE G"/>
    <property type="match status" value="1"/>
</dbReference>